<evidence type="ECO:0000259" key="2">
    <source>
        <dbReference type="Pfam" id="PF08239"/>
    </source>
</evidence>
<evidence type="ECO:0000313" key="3">
    <source>
        <dbReference type="EMBL" id="QEE22083.1"/>
    </source>
</evidence>
<keyword evidence="1" id="KW-0732">Signal</keyword>
<protein>
    <submittedName>
        <fullName evidence="3">SH3 domain-containing protein</fullName>
    </submittedName>
</protein>
<feature type="domain" description="SH3b" evidence="2">
    <location>
        <begin position="41"/>
        <end position="91"/>
    </location>
</feature>
<feature type="chain" id="PRO_5023052063" evidence="1">
    <location>
        <begin position="18"/>
        <end position="98"/>
    </location>
</feature>
<dbReference type="Pfam" id="PF08239">
    <property type="entry name" value="SH3_3"/>
    <property type="match status" value="1"/>
</dbReference>
<accession>A0A5B9DSD9</accession>
<dbReference type="AlphaFoldDB" id="A0A5B9DSD9"/>
<gene>
    <name evidence="3" type="ORF">FNA67_18740</name>
</gene>
<keyword evidence="4" id="KW-1185">Reference proteome</keyword>
<organism evidence="3 4">
    <name type="scientific">Paradevosia tibetensis</name>
    <dbReference type="NCBI Taxonomy" id="1447062"/>
    <lineage>
        <taxon>Bacteria</taxon>
        <taxon>Pseudomonadati</taxon>
        <taxon>Pseudomonadota</taxon>
        <taxon>Alphaproteobacteria</taxon>
        <taxon>Hyphomicrobiales</taxon>
        <taxon>Devosiaceae</taxon>
        <taxon>Paradevosia</taxon>
    </lineage>
</organism>
<dbReference type="KEGG" id="yti:FNA67_18740"/>
<evidence type="ECO:0000313" key="4">
    <source>
        <dbReference type="Proteomes" id="UP000321062"/>
    </source>
</evidence>
<dbReference type="OrthoDB" id="8457065at2"/>
<dbReference type="Proteomes" id="UP000321062">
    <property type="component" value="Chromosome"/>
</dbReference>
<dbReference type="RefSeq" id="WP_082202247.1">
    <property type="nucleotide sequence ID" value="NZ_BMFM01000002.1"/>
</dbReference>
<dbReference type="InterPro" id="IPR003646">
    <property type="entry name" value="SH3-like_bac-type"/>
</dbReference>
<sequence>MQLASILRPLLVCVAMAASIEVAPAVAQMRPSGNLAMATATVNVRQGAGTRYPVVDILHRGEEVEVIRCRNNFCLIVHEGPQGWVSERYLKRLVVQPR</sequence>
<dbReference type="EMBL" id="CP041690">
    <property type="protein sequence ID" value="QEE22083.1"/>
    <property type="molecule type" value="Genomic_DNA"/>
</dbReference>
<reference evidence="3 4" key="1">
    <citation type="journal article" date="2015" name="Int. J. Syst. Evol. Microbiol.">
        <title>Youhaiella tibetensis gen. nov., sp. nov., isolated from subsurface sediment.</title>
        <authorList>
            <person name="Wang Y.X."/>
            <person name="Huang F.Q."/>
            <person name="Nogi Y."/>
            <person name="Pang S.J."/>
            <person name="Wang P.K."/>
            <person name="Lv J."/>
        </authorList>
    </citation>
    <scope>NUCLEOTIDE SEQUENCE [LARGE SCALE GENOMIC DNA]</scope>
    <source>
        <strain evidence="4">fig4</strain>
    </source>
</reference>
<evidence type="ECO:0000256" key="1">
    <source>
        <dbReference type="SAM" id="SignalP"/>
    </source>
</evidence>
<dbReference type="Gene3D" id="2.30.30.40">
    <property type="entry name" value="SH3 Domains"/>
    <property type="match status" value="1"/>
</dbReference>
<proteinExistence type="predicted"/>
<feature type="signal peptide" evidence="1">
    <location>
        <begin position="1"/>
        <end position="17"/>
    </location>
</feature>
<name>A0A5B9DSD9_9HYPH</name>